<dbReference type="Gene3D" id="1.20.58.380">
    <property type="entry name" value="Flagellar protein flit"/>
    <property type="match status" value="1"/>
</dbReference>
<name>A0A1B1N3T8_9BACL</name>
<dbReference type="EMBL" id="CP014167">
    <property type="protein sequence ID" value="ANS76093.1"/>
    <property type="molecule type" value="Genomic_DNA"/>
</dbReference>
<keyword evidence="2" id="KW-1185">Reference proteome</keyword>
<accession>A0A1B1N3T8</accession>
<dbReference type="RefSeq" id="WP_068698414.1">
    <property type="nucleotide sequence ID" value="NZ_CP014167.1"/>
</dbReference>
<protein>
    <recommendedName>
        <fullName evidence="3">Flagellar protein FliT</fullName>
    </recommendedName>
</protein>
<dbReference type="Proteomes" id="UP000092573">
    <property type="component" value="Chromosome"/>
</dbReference>
<evidence type="ECO:0008006" key="3">
    <source>
        <dbReference type="Google" id="ProtNLM"/>
    </source>
</evidence>
<proteinExistence type="predicted"/>
<organism evidence="1 2">
    <name type="scientific">Paenibacillus yonginensis</name>
    <dbReference type="NCBI Taxonomy" id="1462996"/>
    <lineage>
        <taxon>Bacteria</taxon>
        <taxon>Bacillati</taxon>
        <taxon>Bacillota</taxon>
        <taxon>Bacilli</taxon>
        <taxon>Bacillales</taxon>
        <taxon>Paenibacillaceae</taxon>
        <taxon>Paenibacillus</taxon>
    </lineage>
</organism>
<evidence type="ECO:0000313" key="2">
    <source>
        <dbReference type="Proteomes" id="UP000092573"/>
    </source>
</evidence>
<dbReference type="KEGG" id="pyg:AWM70_17135"/>
<reference evidence="1 2" key="1">
    <citation type="submission" date="2016-01" db="EMBL/GenBank/DDBJ databases">
        <title>Complete Genome Sequence of Paenibacillus yonginensis DCY84, a novel Plant Growth-Promoting Bacteria with Elicitation of Induced Systemic Resistance.</title>
        <authorList>
            <person name="Kim Y.J."/>
            <person name="Yang D.C."/>
            <person name="Sukweenadhi J."/>
        </authorList>
    </citation>
    <scope>NUCLEOTIDE SEQUENCE [LARGE SCALE GENOMIC DNA]</scope>
    <source>
        <strain evidence="1 2">DCY84</strain>
    </source>
</reference>
<dbReference type="OrthoDB" id="2647740at2"/>
<evidence type="ECO:0000313" key="1">
    <source>
        <dbReference type="EMBL" id="ANS76093.1"/>
    </source>
</evidence>
<gene>
    <name evidence="1" type="ORF">AWM70_17135</name>
</gene>
<sequence>MEPLDNAITLTGYLEQREAMYRRLLACFVEQRELLIVENEWEEISSRFLSLVDSSTQIQNEIENLQVQINMHDPDSSPAPVVLELISEIQKVVRSIQNALGRYSQSTGQNLKNVKNQQKVMNAYYHLQSREQVPLYFDEKK</sequence>
<dbReference type="AlphaFoldDB" id="A0A1B1N3T8"/>
<dbReference type="STRING" id="1462996.AWM70_17135"/>